<protein>
    <recommendedName>
        <fullName evidence="2">protein-tyrosine-phosphatase</fullName>
        <ecNumber evidence="2">3.1.3.48</ecNumber>
    </recommendedName>
</protein>
<keyword evidence="4" id="KW-0904">Protein phosphatase</keyword>
<evidence type="ECO:0000313" key="8">
    <source>
        <dbReference type="EMBL" id="CAB3387660.1"/>
    </source>
</evidence>
<feature type="domain" description="Tyrosine-protein phosphatase" evidence="6">
    <location>
        <begin position="39"/>
        <end position="292"/>
    </location>
</feature>
<dbReference type="Pfam" id="PF00102">
    <property type="entry name" value="Y_phosphatase"/>
    <property type="match status" value="3"/>
</dbReference>
<name>A0A8S1DZ65_9INSE</name>
<dbReference type="OrthoDB" id="6108687at2759"/>
<evidence type="ECO:0000259" key="6">
    <source>
        <dbReference type="PROSITE" id="PS50055"/>
    </source>
</evidence>
<evidence type="ECO:0000256" key="4">
    <source>
        <dbReference type="ARBA" id="ARBA00022912"/>
    </source>
</evidence>
<dbReference type="PANTHER" id="PTHR19134">
    <property type="entry name" value="RECEPTOR-TYPE TYROSINE-PROTEIN PHOSPHATASE"/>
    <property type="match status" value="1"/>
</dbReference>
<evidence type="ECO:0000256" key="3">
    <source>
        <dbReference type="ARBA" id="ARBA00022801"/>
    </source>
</evidence>
<dbReference type="PROSITE" id="PS00383">
    <property type="entry name" value="TYR_PHOSPHATASE_1"/>
    <property type="match status" value="1"/>
</dbReference>
<dbReference type="CDD" id="cd00047">
    <property type="entry name" value="PTPc"/>
    <property type="match status" value="2"/>
</dbReference>
<evidence type="ECO:0000256" key="5">
    <source>
        <dbReference type="ARBA" id="ARBA00051722"/>
    </source>
</evidence>
<dbReference type="Gene3D" id="3.90.190.10">
    <property type="entry name" value="Protein tyrosine phosphatase superfamily"/>
    <property type="match status" value="3"/>
</dbReference>
<keyword evidence="3" id="KW-0378">Hydrolase</keyword>
<dbReference type="PANTHER" id="PTHR19134:SF562">
    <property type="entry name" value="PROTEIN-TYROSINE-PHOSPHATASE"/>
    <property type="match status" value="1"/>
</dbReference>
<dbReference type="InterPro" id="IPR000387">
    <property type="entry name" value="Tyr_Pase_dom"/>
</dbReference>
<dbReference type="InterPro" id="IPR016130">
    <property type="entry name" value="Tyr_Pase_AS"/>
</dbReference>
<dbReference type="GO" id="GO:0048666">
    <property type="term" value="P:neuron development"/>
    <property type="evidence" value="ECO:0007669"/>
    <property type="project" value="UniProtKB-ARBA"/>
</dbReference>
<dbReference type="InterPro" id="IPR050348">
    <property type="entry name" value="Protein-Tyr_Phosphatase"/>
</dbReference>
<evidence type="ECO:0000259" key="7">
    <source>
        <dbReference type="PROSITE" id="PS50056"/>
    </source>
</evidence>
<organism evidence="8 9">
    <name type="scientific">Cloeon dipterum</name>
    <dbReference type="NCBI Taxonomy" id="197152"/>
    <lineage>
        <taxon>Eukaryota</taxon>
        <taxon>Metazoa</taxon>
        <taxon>Ecdysozoa</taxon>
        <taxon>Arthropoda</taxon>
        <taxon>Hexapoda</taxon>
        <taxon>Insecta</taxon>
        <taxon>Pterygota</taxon>
        <taxon>Palaeoptera</taxon>
        <taxon>Ephemeroptera</taxon>
        <taxon>Pisciforma</taxon>
        <taxon>Baetidae</taxon>
        <taxon>Cloeon</taxon>
    </lineage>
</organism>
<keyword evidence="9" id="KW-1185">Reference proteome</keyword>
<comment type="catalytic activity">
    <reaction evidence="5">
        <text>O-phospho-L-tyrosyl-[protein] + H2O = L-tyrosyl-[protein] + phosphate</text>
        <dbReference type="Rhea" id="RHEA:10684"/>
        <dbReference type="Rhea" id="RHEA-COMP:10136"/>
        <dbReference type="Rhea" id="RHEA-COMP:20101"/>
        <dbReference type="ChEBI" id="CHEBI:15377"/>
        <dbReference type="ChEBI" id="CHEBI:43474"/>
        <dbReference type="ChEBI" id="CHEBI:46858"/>
        <dbReference type="ChEBI" id="CHEBI:61978"/>
        <dbReference type="EC" id="3.1.3.48"/>
    </reaction>
</comment>
<dbReference type="PROSITE" id="PS50056">
    <property type="entry name" value="TYR_PHOSPHATASE_2"/>
    <property type="match status" value="2"/>
</dbReference>
<dbReference type="SUPFAM" id="SSF52799">
    <property type="entry name" value="(Phosphotyrosine protein) phosphatases II"/>
    <property type="match status" value="2"/>
</dbReference>
<sequence>PTLPPIEDQAAVVIGNRPKEPNSTEVERYLLSALAGNFLKDQFEKFPRGQTQSWDCGSKPENKSKNRYKNLAAYDSSRVKLELLPGDENSDYINANYVDAYERPKAYIAGQGPTANTLDDFWRMVWQEKVSLIVMVTNLVEGGKKKCEKYWPDNNQEKRHGRICVRTVNEEINADFVKRALSVSCDNNNRIVQQLHYTSWPDHGVPLYPQSMASFVEKLIQREGQNHPMFVHCSAGVGRTGTVILIDACIRMVRSHGRMDIINIFTRMRSQRANLVDNWNQYEFAHLVLLEIIANPKFEISCDRFTEEYNNLKANNKKNLKESFSKLKDICERDFMRVETPVKNETDKCRYPEFISSSSAIARLFPYENVVTTSFINAVTVDGYQKAKQFIATQVPMKNTVADFWRMIDQFNVKEIIVLNEPHISERGICKKVNVKRAYDWKPGKVAPSSTDLLIELWDSLKKTNDKDVIAVVCHDGVTACGLFLGIGFVIEKIKLENKVDVGLAVRTLRKSRPAYLSSEMQYELVYETAQNYLYSFDTYGNFK</sequence>
<accession>A0A8S1DZ65</accession>
<evidence type="ECO:0000256" key="1">
    <source>
        <dbReference type="ARBA" id="ARBA00009580"/>
    </source>
</evidence>
<proteinExistence type="inferred from homology"/>
<dbReference type="PROSITE" id="PS50055">
    <property type="entry name" value="TYR_PHOSPHATASE_PTP"/>
    <property type="match status" value="2"/>
</dbReference>
<feature type="domain" description="Tyrosine-protein phosphatase" evidence="6">
    <location>
        <begin position="320"/>
        <end position="533"/>
    </location>
</feature>
<dbReference type="InterPro" id="IPR000242">
    <property type="entry name" value="PTP_cat"/>
</dbReference>
<dbReference type="InterPro" id="IPR029021">
    <property type="entry name" value="Prot-tyrosine_phosphatase-like"/>
</dbReference>
<comment type="similarity">
    <text evidence="1">Belongs to the protein-tyrosine phosphatase family.</text>
</comment>
<dbReference type="EC" id="3.1.3.48" evidence="2"/>
<dbReference type="InterPro" id="IPR003595">
    <property type="entry name" value="Tyr_Pase_cat"/>
</dbReference>
<feature type="domain" description="Tyrosine specific protein phosphatases" evidence="7">
    <location>
        <begin position="452"/>
        <end position="524"/>
    </location>
</feature>
<dbReference type="GO" id="GO:0004725">
    <property type="term" value="F:protein tyrosine phosphatase activity"/>
    <property type="evidence" value="ECO:0007669"/>
    <property type="project" value="UniProtKB-EC"/>
</dbReference>
<dbReference type="SMART" id="SM00404">
    <property type="entry name" value="PTPc_motif"/>
    <property type="match status" value="2"/>
</dbReference>
<gene>
    <name evidence="8" type="ORF">CLODIP_2_CD09496</name>
</gene>
<dbReference type="EMBL" id="CADEPI010000604">
    <property type="protein sequence ID" value="CAB3387660.1"/>
    <property type="molecule type" value="Genomic_DNA"/>
</dbReference>
<dbReference type="Proteomes" id="UP000494165">
    <property type="component" value="Unassembled WGS sequence"/>
</dbReference>
<feature type="non-terminal residue" evidence="8">
    <location>
        <position position="1"/>
    </location>
</feature>
<dbReference type="PRINTS" id="PR00700">
    <property type="entry name" value="PRTYPHPHTASE"/>
</dbReference>
<dbReference type="FunFam" id="3.90.190.10:FF:000102">
    <property type="entry name" value="Receptor-type tyrosine-protein phosphatase"/>
    <property type="match status" value="1"/>
</dbReference>
<comment type="caution">
    <text evidence="8">The sequence shown here is derived from an EMBL/GenBank/DDBJ whole genome shotgun (WGS) entry which is preliminary data.</text>
</comment>
<reference evidence="8 9" key="1">
    <citation type="submission" date="2020-04" db="EMBL/GenBank/DDBJ databases">
        <authorList>
            <person name="Alioto T."/>
            <person name="Alioto T."/>
            <person name="Gomez Garrido J."/>
        </authorList>
    </citation>
    <scope>NUCLEOTIDE SEQUENCE [LARGE SCALE GENOMIC DNA]</scope>
</reference>
<dbReference type="AlphaFoldDB" id="A0A8S1DZ65"/>
<dbReference type="SMART" id="SM00194">
    <property type="entry name" value="PTPc"/>
    <property type="match status" value="2"/>
</dbReference>
<evidence type="ECO:0000313" key="9">
    <source>
        <dbReference type="Proteomes" id="UP000494165"/>
    </source>
</evidence>
<evidence type="ECO:0000256" key="2">
    <source>
        <dbReference type="ARBA" id="ARBA00013064"/>
    </source>
</evidence>
<feature type="domain" description="Tyrosine specific protein phosphatases" evidence="7">
    <location>
        <begin position="210"/>
        <end position="283"/>
    </location>
</feature>